<dbReference type="Gene3D" id="1.10.10.10">
    <property type="entry name" value="Winged helix-like DNA-binding domain superfamily/Winged helix DNA-binding domain"/>
    <property type="match status" value="1"/>
</dbReference>
<dbReference type="PANTHER" id="PTHR30595:SF6">
    <property type="entry name" value="SCHLAFEN ALBA-2 DOMAIN-CONTAINING PROTEIN"/>
    <property type="match status" value="1"/>
</dbReference>
<evidence type="ECO:0000256" key="1">
    <source>
        <dbReference type="SAM" id="MobiDB-lite"/>
    </source>
</evidence>
<evidence type="ECO:0000259" key="2">
    <source>
        <dbReference type="Pfam" id="PF04326"/>
    </source>
</evidence>
<feature type="domain" description="Schlafen AlbA-2" evidence="2">
    <location>
        <begin position="20"/>
        <end position="139"/>
    </location>
</feature>
<dbReference type="InterPro" id="IPR038475">
    <property type="entry name" value="RecG_C_sf"/>
</dbReference>
<dbReference type="InterPro" id="IPR007421">
    <property type="entry name" value="Schlafen_AlbA_2_dom"/>
</dbReference>
<comment type="caution">
    <text evidence="3">The sequence shown here is derived from an EMBL/GenBank/DDBJ whole genome shotgun (WGS) entry which is preliminary data.</text>
</comment>
<protein>
    <submittedName>
        <fullName evidence="3">ATP-binding protein</fullName>
    </submittedName>
</protein>
<dbReference type="Gene3D" id="3.30.565.60">
    <property type="match status" value="1"/>
</dbReference>
<gene>
    <name evidence="3" type="ORF">AAAT05_08380</name>
</gene>
<dbReference type="Gene3D" id="3.30.950.30">
    <property type="entry name" value="Schlafen, AAA domain"/>
    <property type="match status" value="1"/>
</dbReference>
<dbReference type="Proteomes" id="UP001478817">
    <property type="component" value="Unassembled WGS sequence"/>
</dbReference>
<dbReference type="EMBL" id="JBBNGS010000017">
    <property type="protein sequence ID" value="MEQ2638354.1"/>
    <property type="molecule type" value="Genomic_DNA"/>
</dbReference>
<keyword evidence="4" id="KW-1185">Reference proteome</keyword>
<feature type="region of interest" description="Disordered" evidence="1">
    <location>
        <begin position="469"/>
        <end position="490"/>
    </location>
</feature>
<proteinExistence type="predicted"/>
<keyword evidence="3" id="KW-0547">Nucleotide-binding</keyword>
<name>A0ABV1IHH8_9ACTN</name>
<dbReference type="GO" id="GO:0005524">
    <property type="term" value="F:ATP binding"/>
    <property type="evidence" value="ECO:0007669"/>
    <property type="project" value="UniProtKB-KW"/>
</dbReference>
<accession>A0ABV1IHH8</accession>
<dbReference type="InterPro" id="IPR036390">
    <property type="entry name" value="WH_DNA-bd_sf"/>
</dbReference>
<dbReference type="InterPro" id="IPR038461">
    <property type="entry name" value="Schlafen_AlbA_2_dom_sf"/>
</dbReference>
<dbReference type="RefSeq" id="WP_349183037.1">
    <property type="nucleotide sequence ID" value="NZ_JBBNGS010000017.1"/>
</dbReference>
<dbReference type="SUPFAM" id="SSF46785">
    <property type="entry name" value="Winged helix' DNA-binding domain"/>
    <property type="match status" value="1"/>
</dbReference>
<organism evidence="3 4">
    <name type="scientific">Paratractidigestivibacter faecalis</name>
    <dbReference type="NCBI Taxonomy" id="2292441"/>
    <lineage>
        <taxon>Bacteria</taxon>
        <taxon>Bacillati</taxon>
        <taxon>Actinomycetota</taxon>
        <taxon>Coriobacteriia</taxon>
        <taxon>Coriobacteriales</taxon>
        <taxon>Atopobiaceae</taxon>
        <taxon>Paratractidigestivibacter</taxon>
    </lineage>
</organism>
<dbReference type="Pfam" id="PF13749">
    <property type="entry name" value="HATPase_c_4"/>
    <property type="match status" value="1"/>
</dbReference>
<dbReference type="PANTHER" id="PTHR30595">
    <property type="entry name" value="GLPR-RELATED TRANSCRIPTIONAL REPRESSOR"/>
    <property type="match status" value="1"/>
</dbReference>
<dbReference type="Pfam" id="PF04326">
    <property type="entry name" value="SLFN_AlbA_2"/>
    <property type="match status" value="1"/>
</dbReference>
<reference evidence="3 4" key="1">
    <citation type="submission" date="2024-04" db="EMBL/GenBank/DDBJ databases">
        <title>Human intestinal bacterial collection.</title>
        <authorList>
            <person name="Pauvert C."/>
            <person name="Hitch T.C.A."/>
            <person name="Clavel T."/>
        </authorList>
    </citation>
    <scope>NUCLEOTIDE SEQUENCE [LARGE SCALE GENOMIC DNA]</scope>
    <source>
        <strain evidence="3 4">CLA-AA-H197</strain>
    </source>
</reference>
<dbReference type="Pfam" id="PF13412">
    <property type="entry name" value="HTH_24"/>
    <property type="match status" value="1"/>
</dbReference>
<sequence>MNEQWLANTINELRRIGNDSQRFEVKEAKQSLPKSLVETMSAFSNSSGGFIILGISEKNGFAPVEGFEARRIQDALANECDKLTPPVRPQIEVIPFEESLVVCARVKEMHPRDKPCYITARGMYDSSYVRTGDGDRRMTSYEVDRYMEEHLQPTYDDDAVEGAELADLDAELLAGFVRRQKELHPRILGSRSDEEVLLDLHVVKRQGDALVPTLAGLMAMGSFPQKFFPRLNVTFTAYPGTSRTERVNDSRRFLDNQSIVGSIPVMIEDAIAAVVRNTRTGAVIEGAFRRDVPDYPATAVREAIANALMHRDYSPESRGSQVQVNLYVDRLEIINPGGLYGDVTIESLGTSGVSSARNQFLSNILETTPYPAGGYVVENRGTGYQEIGEQLRRALMPPARPHNSTVAFSLTLDRRRVAPSERKNGAAGGVDDAILDYLAKHSSASMAELVSESGLSRSSITSHVRSLIESGSVEPMEPPRSPKQRYRLVR</sequence>
<dbReference type="InterPro" id="IPR036388">
    <property type="entry name" value="WH-like_DNA-bd_sf"/>
</dbReference>
<keyword evidence="3" id="KW-0067">ATP-binding</keyword>
<evidence type="ECO:0000313" key="4">
    <source>
        <dbReference type="Proteomes" id="UP001478817"/>
    </source>
</evidence>
<evidence type="ECO:0000313" key="3">
    <source>
        <dbReference type="EMBL" id="MEQ2638354.1"/>
    </source>
</evidence>